<dbReference type="Pfam" id="PF02383">
    <property type="entry name" value="Syja_N"/>
    <property type="match status" value="1"/>
</dbReference>
<name>A0A6A4W0J3_AMPAM</name>
<comment type="catalytic activity">
    <reaction evidence="2">
        <text>a 1,2-diacyl-sn-glycero-3-phospho-(1D-myo-inositol-3-phosphate) + H2O = a 1,2-diacyl-sn-glycero-3-phospho-(1D-myo-inositol) + phosphate</text>
        <dbReference type="Rhea" id="RHEA:12316"/>
        <dbReference type="ChEBI" id="CHEBI:15377"/>
        <dbReference type="ChEBI" id="CHEBI:43474"/>
        <dbReference type="ChEBI" id="CHEBI:57880"/>
        <dbReference type="ChEBI" id="CHEBI:58088"/>
        <dbReference type="EC" id="3.1.3.64"/>
    </reaction>
    <physiologicalReaction direction="left-to-right" evidence="2">
        <dbReference type="Rhea" id="RHEA:12317"/>
    </physiologicalReaction>
</comment>
<evidence type="ECO:0000313" key="10">
    <source>
        <dbReference type="Proteomes" id="UP000440578"/>
    </source>
</evidence>
<dbReference type="GO" id="GO:0043812">
    <property type="term" value="F:phosphatidylinositol-4-phosphate phosphatase activity"/>
    <property type="evidence" value="ECO:0007669"/>
    <property type="project" value="TreeGrafter"/>
</dbReference>
<evidence type="ECO:0000259" key="8">
    <source>
        <dbReference type="PROSITE" id="PS50275"/>
    </source>
</evidence>
<dbReference type="PANTHER" id="PTHR45662:SF2">
    <property type="entry name" value="PHOSPHATIDYLINOSITOL-3-PHOSPHATASE SAC1"/>
    <property type="match status" value="1"/>
</dbReference>
<gene>
    <name evidence="9" type="primary">Sacm1l</name>
    <name evidence="9" type="ORF">FJT64_026217</name>
</gene>
<evidence type="ECO:0000256" key="6">
    <source>
        <dbReference type="ARBA" id="ARBA00041911"/>
    </source>
</evidence>
<dbReference type="PROSITE" id="PS50275">
    <property type="entry name" value="SAC"/>
    <property type="match status" value="1"/>
</dbReference>
<evidence type="ECO:0000256" key="2">
    <source>
        <dbReference type="ARBA" id="ARBA00036631"/>
    </source>
</evidence>
<evidence type="ECO:0000256" key="3">
    <source>
        <dbReference type="ARBA" id="ARBA00036807"/>
    </source>
</evidence>
<feature type="domain" description="SAC" evidence="8">
    <location>
        <begin position="84"/>
        <end position="413"/>
    </location>
</feature>
<dbReference type="EMBL" id="VIIS01001157">
    <property type="protein sequence ID" value="KAF0301527.1"/>
    <property type="molecule type" value="Genomic_DNA"/>
</dbReference>
<keyword evidence="10" id="KW-1185">Reference proteome</keyword>
<protein>
    <recommendedName>
        <fullName evidence="4">Phosphatidylinositol-3-phosphatase SAC1</fullName>
        <ecNumber evidence="1">3.1.3.64</ecNumber>
    </recommendedName>
    <alternativeName>
        <fullName evidence="6">Phosphatidylinositol-4-phosphate phosphatase</fullName>
    </alternativeName>
    <alternativeName>
        <fullName evidence="5">Suppressor of actin mutations 1-like protein</fullName>
    </alternativeName>
</protein>
<dbReference type="OrthoDB" id="405996at2759"/>
<feature type="transmembrane region" description="Helical" evidence="7">
    <location>
        <begin position="504"/>
        <end position="524"/>
    </location>
</feature>
<dbReference type="EC" id="3.1.3.64" evidence="1"/>
<dbReference type="Proteomes" id="UP000440578">
    <property type="component" value="Unassembled WGS sequence"/>
</dbReference>
<evidence type="ECO:0000313" key="9">
    <source>
        <dbReference type="EMBL" id="KAF0301527.1"/>
    </source>
</evidence>
<evidence type="ECO:0000256" key="5">
    <source>
        <dbReference type="ARBA" id="ARBA00041396"/>
    </source>
</evidence>
<dbReference type="InterPro" id="IPR002013">
    <property type="entry name" value="SAC_dom"/>
</dbReference>
<organism evidence="9 10">
    <name type="scientific">Amphibalanus amphitrite</name>
    <name type="common">Striped barnacle</name>
    <name type="synonym">Balanus amphitrite</name>
    <dbReference type="NCBI Taxonomy" id="1232801"/>
    <lineage>
        <taxon>Eukaryota</taxon>
        <taxon>Metazoa</taxon>
        <taxon>Ecdysozoa</taxon>
        <taxon>Arthropoda</taxon>
        <taxon>Crustacea</taxon>
        <taxon>Multicrustacea</taxon>
        <taxon>Cirripedia</taxon>
        <taxon>Thoracica</taxon>
        <taxon>Thoracicalcarea</taxon>
        <taxon>Balanomorpha</taxon>
        <taxon>Balanoidea</taxon>
        <taxon>Balanidae</taxon>
        <taxon>Amphibalaninae</taxon>
        <taxon>Amphibalanus</taxon>
    </lineage>
</organism>
<keyword evidence="7" id="KW-0812">Transmembrane</keyword>
<dbReference type="GO" id="GO:0005783">
    <property type="term" value="C:endoplasmic reticulum"/>
    <property type="evidence" value="ECO:0007669"/>
    <property type="project" value="TreeGrafter"/>
</dbReference>
<dbReference type="PANTHER" id="PTHR45662">
    <property type="entry name" value="PHOSPHATIDYLINOSITIDE PHOSPHATASE SAC1"/>
    <property type="match status" value="1"/>
</dbReference>
<dbReference type="GO" id="GO:0046856">
    <property type="term" value="P:phosphatidylinositol dephosphorylation"/>
    <property type="evidence" value="ECO:0007669"/>
    <property type="project" value="TreeGrafter"/>
</dbReference>
<evidence type="ECO:0000256" key="7">
    <source>
        <dbReference type="SAM" id="Phobius"/>
    </source>
</evidence>
<accession>A0A6A4W0J3</accession>
<dbReference type="AlphaFoldDB" id="A0A6A4W0J3"/>
<keyword evidence="7" id="KW-1133">Transmembrane helix</keyword>
<proteinExistence type="predicted"/>
<comment type="catalytic activity">
    <reaction evidence="3">
        <text>a 1,2-diacyl-sn-glycero-3-phospho-(1D-myo-inositol 4-phosphate) + H2O = a 1,2-diacyl-sn-glycero-3-phospho-(1D-myo-inositol) + phosphate</text>
        <dbReference type="Rhea" id="RHEA:55652"/>
        <dbReference type="ChEBI" id="CHEBI:15377"/>
        <dbReference type="ChEBI" id="CHEBI:43474"/>
        <dbReference type="ChEBI" id="CHEBI:57880"/>
        <dbReference type="ChEBI" id="CHEBI:58178"/>
    </reaction>
    <physiologicalReaction direction="left-to-right" evidence="3">
        <dbReference type="Rhea" id="RHEA:55653"/>
    </physiologicalReaction>
</comment>
<evidence type="ECO:0000256" key="4">
    <source>
        <dbReference type="ARBA" id="ARBA00040795"/>
    </source>
</evidence>
<reference evidence="9 10" key="1">
    <citation type="submission" date="2019-07" db="EMBL/GenBank/DDBJ databases">
        <title>Draft genome assembly of a fouling barnacle, Amphibalanus amphitrite (Darwin, 1854): The first reference genome for Thecostraca.</title>
        <authorList>
            <person name="Kim W."/>
        </authorList>
    </citation>
    <scope>NUCLEOTIDE SEQUENCE [LARGE SCALE GENOMIC DNA]</scope>
    <source>
        <strain evidence="9">SNU_AA5</strain>
        <tissue evidence="9">Soma without cirri and trophi</tissue>
    </source>
</reference>
<comment type="caution">
    <text evidence="9">The sequence shown here is derived from an EMBL/GenBank/DDBJ whole genome shotgun (WGS) entry which is preliminary data.</text>
</comment>
<keyword evidence="7" id="KW-0472">Membrane</keyword>
<dbReference type="GO" id="GO:0004438">
    <property type="term" value="F:phosphatidylinositol-3-phosphate phosphatase activity"/>
    <property type="evidence" value="ECO:0007669"/>
    <property type="project" value="UniProtKB-EC"/>
</dbReference>
<evidence type="ECO:0000256" key="1">
    <source>
        <dbReference type="ARBA" id="ARBA00013038"/>
    </source>
</evidence>
<sequence length="544" mass="62622">MHSLQGGAAVPAIASRQRVCALLGTVRLLSGHYLVIITRKVRVGEINRCTVWRVEHTEIIPFSRTAAQLTEEQVRLNSQYVGMLENVLRQPHFYFSHTYDLTQTVQRLHNTTPEFLQIPLHERADQRFVWNAHLLRDLSARPGLGRFCLPLVHGFVSIKQCSLNGCPFTWSLISRRNCYRAGTRLFMRGIDASGHVANMVETEQIVEYQGDRMSFVQTRGSIPLFWSQYPNLRYKPTPALSQRDNHQEACAKHFDAQLFHYGRQVVINLIDQKGVEKRLGDTLSDLVRQLATPSVRYEAFDFHHECRKMRWDRLSILMDRIAEEQQEMGYFLLTRDGVLARVQDGVFRTNCIDCLDRTNVVQSMIAHRQLQHGLQRLAILREDQRLEDHSGFEFLYKNVWADNADLVSIQYSGTPALKTDFTRTGQRTKLGLVRDGYNSLCRYVKNNFMDGLRQDSIDLFLGNYQVDEEEGRTRRSPLAAGADYRLACDRRPPRPAAAYTAETLLYMLFWGLMAYGTSAVILVYGAEFVQNPRLCPRRPRAKTA</sequence>